<gene>
    <name evidence="1" type="ORF">BDV41DRAFT_538629</name>
</gene>
<name>A0A5N6W052_9EURO</name>
<dbReference type="Proteomes" id="UP000325433">
    <property type="component" value="Unassembled WGS sequence"/>
</dbReference>
<evidence type="ECO:0000313" key="2">
    <source>
        <dbReference type="Proteomes" id="UP000325433"/>
    </source>
</evidence>
<proteinExistence type="predicted"/>
<sequence>MAMRINRVAPYIWRFLHVSHPSAKLKRLCFFPGLVLLLVLLLRLCLDTAHVVVHGLVYSGGK</sequence>
<organism evidence="1 2">
    <name type="scientific">Aspergillus transmontanensis</name>
    <dbReference type="NCBI Taxonomy" id="1034304"/>
    <lineage>
        <taxon>Eukaryota</taxon>
        <taxon>Fungi</taxon>
        <taxon>Dikarya</taxon>
        <taxon>Ascomycota</taxon>
        <taxon>Pezizomycotina</taxon>
        <taxon>Eurotiomycetes</taxon>
        <taxon>Eurotiomycetidae</taxon>
        <taxon>Eurotiales</taxon>
        <taxon>Aspergillaceae</taxon>
        <taxon>Aspergillus</taxon>
        <taxon>Aspergillus subgen. Circumdati</taxon>
    </lineage>
</organism>
<protein>
    <submittedName>
        <fullName evidence="1">Uncharacterized protein</fullName>
    </submittedName>
</protein>
<keyword evidence="2" id="KW-1185">Reference proteome</keyword>
<accession>A0A5N6W052</accession>
<dbReference type="EMBL" id="ML738331">
    <property type="protein sequence ID" value="KAE8312740.1"/>
    <property type="molecule type" value="Genomic_DNA"/>
</dbReference>
<reference evidence="2" key="1">
    <citation type="submission" date="2019-04" db="EMBL/GenBank/DDBJ databases">
        <title>Friends and foes A comparative genomics studyof 23 Aspergillus species from section Flavi.</title>
        <authorList>
            <consortium name="DOE Joint Genome Institute"/>
            <person name="Kjaerbolling I."/>
            <person name="Vesth T."/>
            <person name="Frisvad J.C."/>
            <person name="Nybo J.L."/>
            <person name="Theobald S."/>
            <person name="Kildgaard S."/>
            <person name="Isbrandt T."/>
            <person name="Kuo A."/>
            <person name="Sato A."/>
            <person name="Lyhne E.K."/>
            <person name="Kogle M.E."/>
            <person name="Wiebenga A."/>
            <person name="Kun R.S."/>
            <person name="Lubbers R.J."/>
            <person name="Makela M.R."/>
            <person name="Barry K."/>
            <person name="Chovatia M."/>
            <person name="Clum A."/>
            <person name="Daum C."/>
            <person name="Haridas S."/>
            <person name="He G."/>
            <person name="LaButti K."/>
            <person name="Lipzen A."/>
            <person name="Mondo S."/>
            <person name="Riley R."/>
            <person name="Salamov A."/>
            <person name="Simmons B.A."/>
            <person name="Magnuson J.K."/>
            <person name="Henrissat B."/>
            <person name="Mortensen U.H."/>
            <person name="Larsen T.O."/>
            <person name="Devries R.P."/>
            <person name="Grigoriev I.V."/>
            <person name="Machida M."/>
            <person name="Baker S.E."/>
            <person name="Andersen M.R."/>
        </authorList>
    </citation>
    <scope>NUCLEOTIDE SEQUENCE [LARGE SCALE GENOMIC DNA]</scope>
    <source>
        <strain evidence="2">CBS 130015</strain>
    </source>
</reference>
<dbReference type="AlphaFoldDB" id="A0A5N6W052"/>
<evidence type="ECO:0000313" key="1">
    <source>
        <dbReference type="EMBL" id="KAE8312740.1"/>
    </source>
</evidence>